<dbReference type="Proteomes" id="UP000322876">
    <property type="component" value="Unassembled WGS sequence"/>
</dbReference>
<dbReference type="InterPro" id="IPR052573">
    <property type="entry name" value="DnaJ_C_subfamily_28"/>
</dbReference>
<name>A0A5A8F3S9_9BACT</name>
<comment type="caution">
    <text evidence="2">The sequence shown here is derived from an EMBL/GenBank/DDBJ whole genome shotgun (WGS) entry which is preliminary data.</text>
</comment>
<organism evidence="2 3">
    <name type="scientific">Deferribacter autotrophicus</name>
    <dbReference type="NCBI Taxonomy" id="500465"/>
    <lineage>
        <taxon>Bacteria</taxon>
        <taxon>Pseudomonadati</taxon>
        <taxon>Deferribacterota</taxon>
        <taxon>Deferribacteres</taxon>
        <taxon>Deferribacterales</taxon>
        <taxon>Deferribacteraceae</taxon>
        <taxon>Deferribacter</taxon>
    </lineage>
</organism>
<dbReference type="AlphaFoldDB" id="A0A5A8F3S9"/>
<gene>
    <name evidence="2" type="ORF">FHQ18_06440</name>
</gene>
<dbReference type="RefSeq" id="WP_149266350.1">
    <property type="nucleotide sequence ID" value="NZ_VFJB01000005.1"/>
</dbReference>
<dbReference type="OrthoDB" id="9798476at2"/>
<evidence type="ECO:0000259" key="1">
    <source>
        <dbReference type="Pfam" id="PF09350"/>
    </source>
</evidence>
<keyword evidence="3" id="KW-1185">Reference proteome</keyword>
<evidence type="ECO:0000313" key="3">
    <source>
        <dbReference type="Proteomes" id="UP000322876"/>
    </source>
</evidence>
<reference evidence="2 3" key="1">
    <citation type="submission" date="2019-06" db="EMBL/GenBank/DDBJ databases">
        <title>Genomic insights into carbon and energy metabolism of Deferribacter autotrophicus revealed new metabolic traits in the phylum Deferribacteres.</title>
        <authorList>
            <person name="Slobodkin A.I."/>
            <person name="Slobodkina G.B."/>
            <person name="Allioux M."/>
            <person name="Alain K."/>
            <person name="Jebbar M."/>
            <person name="Shadrin V."/>
            <person name="Kublanov I.V."/>
            <person name="Toshchakov S.V."/>
            <person name="Bonch-Osmolovskaya E.A."/>
        </authorList>
    </citation>
    <scope>NUCLEOTIDE SEQUENCE [LARGE SCALE GENOMIC DNA]</scope>
    <source>
        <strain evidence="2 3">SL50</strain>
    </source>
</reference>
<evidence type="ECO:0000313" key="2">
    <source>
        <dbReference type="EMBL" id="KAA0258029.1"/>
    </source>
</evidence>
<accession>A0A5A8F3S9</accession>
<dbReference type="InterPro" id="IPR018961">
    <property type="entry name" value="DnaJ_homolog_subfam-C_membr-28"/>
</dbReference>
<dbReference type="PANTHER" id="PTHR39158:SF1">
    <property type="entry name" value="DNAJ HOMOLOG SUBFAMILY C MEMBER 28"/>
    <property type="match status" value="1"/>
</dbReference>
<sequence>MDIITFLAEQKIKEAIEKGELDNLSCKGKKIEIEDLSFVPEELRASYKILKNAGVLPEELQMQREIKQIEDLLEYCFDDEERGVLKRKLTEKQLRFNILMEKRGRSLAYYEYVNKINSKLSK</sequence>
<dbReference type="PANTHER" id="PTHR39158">
    <property type="entry name" value="OS08G0560600 PROTEIN"/>
    <property type="match status" value="1"/>
</dbReference>
<feature type="domain" description="DnaJ homologue subfamily C member 28 conserved" evidence="1">
    <location>
        <begin position="7"/>
        <end position="73"/>
    </location>
</feature>
<protein>
    <submittedName>
        <fullName evidence="2">DUF1992 domain-containing protein</fullName>
    </submittedName>
</protein>
<dbReference type="EMBL" id="VFJB01000005">
    <property type="protein sequence ID" value="KAA0258029.1"/>
    <property type="molecule type" value="Genomic_DNA"/>
</dbReference>
<dbReference type="Pfam" id="PF09350">
    <property type="entry name" value="DJC28_CD"/>
    <property type="match status" value="1"/>
</dbReference>
<proteinExistence type="predicted"/>